<dbReference type="EMBL" id="JACVVK020000360">
    <property type="protein sequence ID" value="KAK7476976.1"/>
    <property type="molecule type" value="Genomic_DNA"/>
</dbReference>
<dbReference type="PROSITE" id="PS50088">
    <property type="entry name" value="ANK_REPEAT"/>
    <property type="match status" value="5"/>
</dbReference>
<dbReference type="Pfam" id="PF00023">
    <property type="entry name" value="Ank"/>
    <property type="match status" value="1"/>
</dbReference>
<evidence type="ECO:0000256" key="1">
    <source>
        <dbReference type="ARBA" id="ARBA00022737"/>
    </source>
</evidence>
<feature type="repeat" description="ANK" evidence="3">
    <location>
        <begin position="315"/>
        <end position="347"/>
    </location>
</feature>
<feature type="repeat" description="ANK" evidence="3">
    <location>
        <begin position="241"/>
        <end position="273"/>
    </location>
</feature>
<dbReference type="PROSITE" id="PS50297">
    <property type="entry name" value="ANK_REP_REGION"/>
    <property type="match status" value="5"/>
</dbReference>
<evidence type="ECO:0000256" key="2">
    <source>
        <dbReference type="ARBA" id="ARBA00023043"/>
    </source>
</evidence>
<dbReference type="Proteomes" id="UP001519460">
    <property type="component" value="Unassembled WGS sequence"/>
</dbReference>
<feature type="repeat" description="ANK" evidence="3">
    <location>
        <begin position="208"/>
        <end position="240"/>
    </location>
</feature>
<dbReference type="SUPFAM" id="SSF158235">
    <property type="entry name" value="SOCS box-like"/>
    <property type="match status" value="1"/>
</dbReference>
<keyword evidence="1" id="KW-0677">Repeat</keyword>
<dbReference type="InterPro" id="IPR036770">
    <property type="entry name" value="Ankyrin_rpt-contain_sf"/>
</dbReference>
<evidence type="ECO:0000259" key="5">
    <source>
        <dbReference type="PROSITE" id="PS50225"/>
    </source>
</evidence>
<dbReference type="SMART" id="SM00969">
    <property type="entry name" value="SOCS_box"/>
    <property type="match status" value="1"/>
</dbReference>
<dbReference type="AlphaFoldDB" id="A0ABD0JPK3"/>
<dbReference type="PROSITE" id="PS50225">
    <property type="entry name" value="SOCS"/>
    <property type="match status" value="1"/>
</dbReference>
<keyword evidence="7" id="KW-1185">Reference proteome</keyword>
<accession>A0ABD0JPK3</accession>
<dbReference type="CDD" id="cd03587">
    <property type="entry name" value="SOCS"/>
    <property type="match status" value="1"/>
</dbReference>
<sequence>FTVTTDVTILHFCVFCLVLGTDVRAAGKRLHNTKSTEGDCTGLHMPPGDTRTGCVSCQPMTTGVGASEVEVRLETADGMDAAQEEIPSPRNSDVSVADVENEHAEDIPVAPECKKGLINNTSENEAVAAVRVNNYPELQRLAENSFDFNATCHWEGAPCVVRAQVEGYTKQLQLMGYAALHVAVIHSSLKTISFLLGNGADINIRDKNQRTALQLAVAVNRLGAARLLINRGAKINTCSLSGRSPLMEAVMNFSLPLTNLLISSGADVDMPDSKGTTPLLAAINSSGRPQDKESAKNIVRSLLNSGCIVDKTNPAGASPLMLASGLKNVPVIHMLVAAGANVNLHDSSNRTAFTLACEGQRNVATLETLMRYGAATNIADNKGKTPLDKALKFGSLTVLRLLLSADAAPHRYDILNAPRIVQLRQILPEFDVWLHHELYEPRNLRRLCREVIRQQLSPHNLPFVGELGLPRTLNDFLLGAET</sequence>
<dbReference type="SUPFAM" id="SSF48403">
    <property type="entry name" value="Ankyrin repeat"/>
    <property type="match status" value="1"/>
</dbReference>
<feature type="repeat" description="ANK" evidence="3">
    <location>
        <begin position="382"/>
        <end position="414"/>
    </location>
</feature>
<dbReference type="PANTHER" id="PTHR24198:SF165">
    <property type="entry name" value="ANKYRIN REPEAT-CONTAINING PROTEIN-RELATED"/>
    <property type="match status" value="1"/>
</dbReference>
<dbReference type="InterPro" id="IPR036036">
    <property type="entry name" value="SOCS_box-like_dom_sf"/>
</dbReference>
<name>A0ABD0JPK3_9CAEN</name>
<dbReference type="Pfam" id="PF07525">
    <property type="entry name" value="SOCS_box"/>
    <property type="match status" value="1"/>
</dbReference>
<evidence type="ECO:0000313" key="7">
    <source>
        <dbReference type="Proteomes" id="UP001519460"/>
    </source>
</evidence>
<evidence type="ECO:0000256" key="3">
    <source>
        <dbReference type="PROSITE-ProRule" id="PRU00023"/>
    </source>
</evidence>
<feature type="domain" description="SOCS box" evidence="5">
    <location>
        <begin position="422"/>
        <end position="482"/>
    </location>
</feature>
<evidence type="ECO:0000256" key="4">
    <source>
        <dbReference type="SAM" id="SignalP"/>
    </source>
</evidence>
<dbReference type="Gene3D" id="1.25.40.20">
    <property type="entry name" value="Ankyrin repeat-containing domain"/>
    <property type="match status" value="2"/>
</dbReference>
<feature type="signal peptide" evidence="4">
    <location>
        <begin position="1"/>
        <end position="20"/>
    </location>
</feature>
<dbReference type="SMART" id="SM00248">
    <property type="entry name" value="ANK"/>
    <property type="match status" value="7"/>
</dbReference>
<keyword evidence="4" id="KW-0732">Signal</keyword>
<dbReference type="InterPro" id="IPR001496">
    <property type="entry name" value="SOCS_box"/>
</dbReference>
<comment type="caution">
    <text evidence="6">The sequence shown here is derived from an EMBL/GenBank/DDBJ whole genome shotgun (WGS) entry which is preliminary data.</text>
</comment>
<protein>
    <recommendedName>
        <fullName evidence="5">SOCS box domain-containing protein</fullName>
    </recommendedName>
</protein>
<feature type="repeat" description="ANK" evidence="3">
    <location>
        <begin position="175"/>
        <end position="207"/>
    </location>
</feature>
<dbReference type="Pfam" id="PF12796">
    <property type="entry name" value="Ank_2"/>
    <property type="match status" value="2"/>
</dbReference>
<proteinExistence type="predicted"/>
<dbReference type="Gene3D" id="1.10.750.20">
    <property type="entry name" value="SOCS box"/>
    <property type="match status" value="1"/>
</dbReference>
<keyword evidence="2 3" id="KW-0040">ANK repeat</keyword>
<reference evidence="6 7" key="1">
    <citation type="journal article" date="2023" name="Sci. Data">
        <title>Genome assembly of the Korean intertidal mud-creeper Batillaria attramentaria.</title>
        <authorList>
            <person name="Patra A.K."/>
            <person name="Ho P.T."/>
            <person name="Jun S."/>
            <person name="Lee S.J."/>
            <person name="Kim Y."/>
            <person name="Won Y.J."/>
        </authorList>
    </citation>
    <scope>NUCLEOTIDE SEQUENCE [LARGE SCALE GENOMIC DNA]</scope>
    <source>
        <strain evidence="6">Wonlab-2016</strain>
    </source>
</reference>
<feature type="chain" id="PRO_5044875639" description="SOCS box domain-containing protein" evidence="4">
    <location>
        <begin position="21"/>
        <end position="482"/>
    </location>
</feature>
<dbReference type="InterPro" id="IPR002110">
    <property type="entry name" value="Ankyrin_rpt"/>
</dbReference>
<feature type="non-terminal residue" evidence="6">
    <location>
        <position position="1"/>
    </location>
</feature>
<evidence type="ECO:0000313" key="6">
    <source>
        <dbReference type="EMBL" id="KAK7476976.1"/>
    </source>
</evidence>
<organism evidence="6 7">
    <name type="scientific">Batillaria attramentaria</name>
    <dbReference type="NCBI Taxonomy" id="370345"/>
    <lineage>
        <taxon>Eukaryota</taxon>
        <taxon>Metazoa</taxon>
        <taxon>Spiralia</taxon>
        <taxon>Lophotrochozoa</taxon>
        <taxon>Mollusca</taxon>
        <taxon>Gastropoda</taxon>
        <taxon>Caenogastropoda</taxon>
        <taxon>Sorbeoconcha</taxon>
        <taxon>Cerithioidea</taxon>
        <taxon>Batillariidae</taxon>
        <taxon>Batillaria</taxon>
    </lineage>
</organism>
<gene>
    <name evidence="6" type="ORF">BaRGS_00031752</name>
</gene>
<dbReference type="PANTHER" id="PTHR24198">
    <property type="entry name" value="ANKYRIN REPEAT AND PROTEIN KINASE DOMAIN-CONTAINING PROTEIN"/>
    <property type="match status" value="1"/>
</dbReference>